<dbReference type="Pfam" id="PF10056">
    <property type="entry name" value="DUF2293"/>
    <property type="match status" value="1"/>
</dbReference>
<evidence type="ECO:0000313" key="4">
    <source>
        <dbReference type="Proteomes" id="UP001149079"/>
    </source>
</evidence>
<feature type="region of interest" description="Disordered" evidence="1">
    <location>
        <begin position="1"/>
        <end position="41"/>
    </location>
</feature>
<keyword evidence="4" id="KW-1185">Reference proteome</keyword>
<reference evidence="3" key="1">
    <citation type="submission" date="2022-11" db="EMBL/GenBank/DDBJ databases">
        <authorList>
            <person name="Petersen C."/>
        </authorList>
    </citation>
    <scope>NUCLEOTIDE SEQUENCE</scope>
    <source>
        <strain evidence="3">IBT 22155</strain>
    </source>
</reference>
<accession>A0A9W9GWW3</accession>
<dbReference type="PANTHER" id="PTHR38113:SF2">
    <property type="entry name" value="DUF2293 DOMAIN-CONTAINING PROTEIN"/>
    <property type="match status" value="1"/>
</dbReference>
<name>A0A9W9GWW3_9EURO</name>
<protein>
    <recommendedName>
        <fullName evidence="2">DUF2293 domain-containing protein</fullName>
    </recommendedName>
</protein>
<dbReference type="AlphaFoldDB" id="A0A9W9GWW3"/>
<feature type="compositionally biased region" description="Basic residues" evidence="1">
    <location>
        <begin position="9"/>
        <end position="23"/>
    </location>
</feature>
<dbReference type="PANTHER" id="PTHR38113">
    <property type="match status" value="1"/>
</dbReference>
<comment type="caution">
    <text evidence="3">The sequence shown here is derived from an EMBL/GenBank/DDBJ whole genome shotgun (WGS) entry which is preliminary data.</text>
</comment>
<dbReference type="RefSeq" id="XP_056521906.1">
    <property type="nucleotide sequence ID" value="XM_056668310.1"/>
</dbReference>
<sequence>MAPTTESKARKRKPRPRKRKRGVRTREGQARPADAGSPVQPLVEILNGTTKRATKRRKAKAKRAWAALVPDSADPLERNIVEHLPMPAGYVLVPKGNVYITRHCRSRTKKSGRIVYVVYNCTGKRTLGIRVPEEIHKKVLESAAETEESRASAVQARDAKDLLKHRELLLKEYPLMPKKTLKLILEHAFLKGSGRVGRTGMITDEQKTHLAVEAHIRHVHTPYDKLLDDGVGRKNAREQVWSIIQDVERAWQGCEKAEIKLALRPAQD</sequence>
<dbReference type="EMBL" id="JAPQKL010000005">
    <property type="protein sequence ID" value="KAJ5131527.1"/>
    <property type="molecule type" value="Genomic_DNA"/>
</dbReference>
<dbReference type="Proteomes" id="UP001149079">
    <property type="component" value="Unassembled WGS sequence"/>
</dbReference>
<dbReference type="OrthoDB" id="5381833at2759"/>
<feature type="domain" description="DUF2293" evidence="2">
    <location>
        <begin position="169"/>
        <end position="252"/>
    </location>
</feature>
<dbReference type="GeneID" id="81407480"/>
<evidence type="ECO:0000256" key="1">
    <source>
        <dbReference type="SAM" id="MobiDB-lite"/>
    </source>
</evidence>
<organism evidence="3 4">
    <name type="scientific">Penicillium bovifimosum</name>
    <dbReference type="NCBI Taxonomy" id="126998"/>
    <lineage>
        <taxon>Eukaryota</taxon>
        <taxon>Fungi</taxon>
        <taxon>Dikarya</taxon>
        <taxon>Ascomycota</taxon>
        <taxon>Pezizomycotina</taxon>
        <taxon>Eurotiomycetes</taxon>
        <taxon>Eurotiomycetidae</taxon>
        <taxon>Eurotiales</taxon>
        <taxon>Aspergillaceae</taxon>
        <taxon>Penicillium</taxon>
    </lineage>
</organism>
<proteinExistence type="predicted"/>
<evidence type="ECO:0000313" key="3">
    <source>
        <dbReference type="EMBL" id="KAJ5131527.1"/>
    </source>
</evidence>
<reference evidence="3" key="2">
    <citation type="journal article" date="2023" name="IMA Fungus">
        <title>Comparative genomic study of the Penicillium genus elucidates a diverse pangenome and 15 lateral gene transfer events.</title>
        <authorList>
            <person name="Petersen C."/>
            <person name="Sorensen T."/>
            <person name="Nielsen M.R."/>
            <person name="Sondergaard T.E."/>
            <person name="Sorensen J.L."/>
            <person name="Fitzpatrick D.A."/>
            <person name="Frisvad J.C."/>
            <person name="Nielsen K.L."/>
        </authorList>
    </citation>
    <scope>NUCLEOTIDE SEQUENCE</scope>
    <source>
        <strain evidence="3">IBT 22155</strain>
    </source>
</reference>
<gene>
    <name evidence="3" type="ORF">N7515_007566</name>
</gene>
<dbReference type="InterPro" id="IPR018744">
    <property type="entry name" value="DUF2293"/>
</dbReference>
<evidence type="ECO:0000259" key="2">
    <source>
        <dbReference type="Pfam" id="PF10056"/>
    </source>
</evidence>